<keyword evidence="5" id="KW-1185">Reference proteome</keyword>
<reference evidence="2 5" key="1">
    <citation type="submission" date="2016-10" db="EMBL/GenBank/DDBJ databases">
        <title>Methanohalophilus halophilus.</title>
        <authorList>
            <person name="L'haridon S."/>
        </authorList>
    </citation>
    <scope>NUCLEOTIDE SEQUENCE [LARGE SCALE GENOMIC DNA]</scope>
    <source>
        <strain evidence="2 5">Z-7982</strain>
    </source>
</reference>
<name>A0A1L3Q2T0_9EURY</name>
<keyword evidence="1" id="KW-1133">Transmembrane helix</keyword>
<evidence type="ECO:0000313" key="5">
    <source>
        <dbReference type="Proteomes" id="UP000186879"/>
    </source>
</evidence>
<reference evidence="4 6" key="2">
    <citation type="submission" date="2016-10" db="EMBL/GenBank/DDBJ databases">
        <authorList>
            <person name="de Groot N.N."/>
        </authorList>
    </citation>
    <scope>NUCLEOTIDE SEQUENCE [LARGE SCALE GENOMIC DNA]</scope>
    <source>
        <strain evidence="4 6">Z-7982</strain>
    </source>
</reference>
<keyword evidence="1" id="KW-0812">Transmembrane</keyword>
<dbReference type="RefSeq" id="WP_072561603.1">
    <property type="nucleotide sequence ID" value="NZ_CP017921.1"/>
</dbReference>
<dbReference type="EMBL" id="RJJG01000003">
    <property type="protein sequence ID" value="RNI09774.1"/>
    <property type="molecule type" value="Genomic_DNA"/>
</dbReference>
<keyword evidence="1" id="KW-0472">Membrane</keyword>
<dbReference type="KEGG" id="mhaz:BHR79_06500"/>
<evidence type="ECO:0000313" key="3">
    <source>
        <dbReference type="EMBL" id="RNI09774.1"/>
    </source>
</evidence>
<reference evidence="3 7" key="3">
    <citation type="submission" date="2018-10" db="EMBL/GenBank/DDBJ databases">
        <title>Cultivation of a novel Methanohalophilus strain from Kebrit Deep of the Red Sea and a genomic comparison of members of the genus Methanohalophilus.</title>
        <authorList>
            <person name="Guan Y."/>
            <person name="Ngugi D.K."/>
            <person name="Stingl U."/>
        </authorList>
    </citation>
    <scope>NUCLEOTIDE SEQUENCE [LARGE SCALE GENOMIC DNA]</scope>
    <source>
        <strain evidence="3 7">DSM 3094</strain>
    </source>
</reference>
<evidence type="ECO:0000313" key="6">
    <source>
        <dbReference type="Proteomes" id="UP000198669"/>
    </source>
</evidence>
<protein>
    <submittedName>
        <fullName evidence="2">Uncharacterized protein</fullName>
    </submittedName>
</protein>
<proteinExistence type="predicted"/>
<dbReference type="Proteomes" id="UP000198669">
    <property type="component" value="Unassembled WGS sequence"/>
</dbReference>
<dbReference type="EMBL" id="CP017921">
    <property type="protein sequence ID" value="APH39167.1"/>
    <property type="molecule type" value="Genomic_DNA"/>
</dbReference>
<evidence type="ECO:0000313" key="7">
    <source>
        <dbReference type="Proteomes" id="UP000267921"/>
    </source>
</evidence>
<evidence type="ECO:0000256" key="1">
    <source>
        <dbReference type="SAM" id="Phobius"/>
    </source>
</evidence>
<dbReference type="STRING" id="2177.BHR79_06500"/>
<dbReference type="OrthoDB" id="121617at2157"/>
<dbReference type="AlphaFoldDB" id="A0A1L3Q2T0"/>
<dbReference type="Proteomes" id="UP000267921">
    <property type="component" value="Unassembled WGS sequence"/>
</dbReference>
<sequence length="153" mass="16712">MEGLKNDTSGQWILLSGLAIAIALVTIAVLLNQANLNGYYSADTAIGFPKDDIRELKLQTHEVAGIAADIAYSENQTSNQSIDVGLSTVMDSYNEQVQVLYAAHGEFVDVEYMKYTRENNSTNNSIGQVWVNVTFLNADTSYSSKPEIIEVGP</sequence>
<organism evidence="2 5">
    <name type="scientific">Methanohalophilus halophilus</name>
    <dbReference type="NCBI Taxonomy" id="2177"/>
    <lineage>
        <taxon>Archaea</taxon>
        <taxon>Methanobacteriati</taxon>
        <taxon>Methanobacteriota</taxon>
        <taxon>Stenosarchaea group</taxon>
        <taxon>Methanomicrobia</taxon>
        <taxon>Methanosarcinales</taxon>
        <taxon>Methanosarcinaceae</taxon>
        <taxon>Methanohalophilus</taxon>
    </lineage>
</organism>
<gene>
    <name evidence="2" type="ORF">BHR79_06500</name>
    <name evidence="3" type="ORF">EFE40_03750</name>
    <name evidence="4" type="ORF">SAMN04515625_1210</name>
</gene>
<dbReference type="InterPro" id="IPR055685">
    <property type="entry name" value="DUF7261"/>
</dbReference>
<dbReference type="EMBL" id="FNMU01000003">
    <property type="protein sequence ID" value="SDW56584.1"/>
    <property type="molecule type" value="Genomic_DNA"/>
</dbReference>
<evidence type="ECO:0000313" key="2">
    <source>
        <dbReference type="EMBL" id="APH39167.1"/>
    </source>
</evidence>
<dbReference type="Pfam" id="PF23922">
    <property type="entry name" value="DUF7261"/>
    <property type="match status" value="1"/>
</dbReference>
<evidence type="ECO:0000313" key="4">
    <source>
        <dbReference type="EMBL" id="SDW56584.1"/>
    </source>
</evidence>
<dbReference type="GeneID" id="30583401"/>
<dbReference type="Proteomes" id="UP000186879">
    <property type="component" value="Chromosome"/>
</dbReference>
<accession>A0A1L3Q2T0</accession>
<feature type="transmembrane region" description="Helical" evidence="1">
    <location>
        <begin position="12"/>
        <end position="31"/>
    </location>
</feature>